<evidence type="ECO:0008006" key="3">
    <source>
        <dbReference type="Google" id="ProtNLM"/>
    </source>
</evidence>
<dbReference type="AlphaFoldDB" id="A0A084AF68"/>
<dbReference type="GO" id="GO:0016020">
    <property type="term" value="C:membrane"/>
    <property type="evidence" value="ECO:0007669"/>
    <property type="project" value="TreeGrafter"/>
</dbReference>
<dbReference type="OrthoDB" id="4766886at2759"/>
<dbReference type="GO" id="GO:0047499">
    <property type="term" value="F:calcium-independent phospholipase A2 activity"/>
    <property type="evidence" value="ECO:0007669"/>
    <property type="project" value="TreeGrafter"/>
</dbReference>
<dbReference type="Proteomes" id="UP000028045">
    <property type="component" value="Unassembled WGS sequence"/>
</dbReference>
<name>A0A084AF68_STACB</name>
<gene>
    <name evidence="1" type="ORF">S7711_11621</name>
</gene>
<dbReference type="InterPro" id="IPR016035">
    <property type="entry name" value="Acyl_Trfase/lysoPLipase"/>
</dbReference>
<evidence type="ECO:0000313" key="1">
    <source>
        <dbReference type="EMBL" id="KEY63947.1"/>
    </source>
</evidence>
<dbReference type="Gene3D" id="3.40.1090.10">
    <property type="entry name" value="Cytosolic phospholipase A2 catalytic domain"/>
    <property type="match status" value="1"/>
</dbReference>
<organism evidence="1 2">
    <name type="scientific">Stachybotrys chartarum (strain CBS 109288 / IBT 7711)</name>
    <name type="common">Toxic black mold</name>
    <name type="synonym">Stilbospora chartarum</name>
    <dbReference type="NCBI Taxonomy" id="1280523"/>
    <lineage>
        <taxon>Eukaryota</taxon>
        <taxon>Fungi</taxon>
        <taxon>Dikarya</taxon>
        <taxon>Ascomycota</taxon>
        <taxon>Pezizomycotina</taxon>
        <taxon>Sordariomycetes</taxon>
        <taxon>Hypocreomycetidae</taxon>
        <taxon>Hypocreales</taxon>
        <taxon>Stachybotryaceae</taxon>
        <taxon>Stachybotrys</taxon>
    </lineage>
</organism>
<accession>A0A084AF68</accession>
<proteinExistence type="predicted"/>
<dbReference type="SUPFAM" id="SSF52151">
    <property type="entry name" value="FabD/lysophospholipase-like"/>
    <property type="match status" value="1"/>
</dbReference>
<dbReference type="GO" id="GO:0019369">
    <property type="term" value="P:arachidonate metabolic process"/>
    <property type="evidence" value="ECO:0007669"/>
    <property type="project" value="TreeGrafter"/>
</dbReference>
<reference evidence="1 2" key="1">
    <citation type="journal article" date="2014" name="BMC Genomics">
        <title>Comparative genome sequencing reveals chemotype-specific gene clusters in the toxigenic black mold Stachybotrys.</title>
        <authorList>
            <person name="Semeiks J."/>
            <person name="Borek D."/>
            <person name="Otwinowski Z."/>
            <person name="Grishin N.V."/>
        </authorList>
    </citation>
    <scope>NUCLEOTIDE SEQUENCE [LARGE SCALE GENOMIC DNA]</scope>
    <source>
        <strain evidence="2">CBS 109288 / IBT 7711</strain>
    </source>
</reference>
<sequence length="139" mass="15209">MSLGAIIAYALFINGWPVEDCIASFESLARLAFKPRSLHGIPFLSKICNFILSFLVDSRYPSKNLDAALSMAFGSTRNIMECSEASKTGTMVGVPVTTIRNVSPCIFTNYNGVGKREGSSDYYVLPSEAAGRRIPLREM</sequence>
<dbReference type="EMBL" id="KL649584">
    <property type="protein sequence ID" value="KEY63947.1"/>
    <property type="molecule type" value="Genomic_DNA"/>
</dbReference>
<keyword evidence="2" id="KW-1185">Reference proteome</keyword>
<dbReference type="PANTHER" id="PTHR24185:SF8">
    <property type="entry name" value="PNPLA DOMAIN-CONTAINING PROTEIN"/>
    <property type="match status" value="1"/>
</dbReference>
<dbReference type="PANTHER" id="PTHR24185">
    <property type="entry name" value="CALCIUM-INDEPENDENT PHOSPHOLIPASE A2-GAMMA"/>
    <property type="match status" value="1"/>
</dbReference>
<evidence type="ECO:0000313" key="2">
    <source>
        <dbReference type="Proteomes" id="UP000028045"/>
    </source>
</evidence>
<protein>
    <recommendedName>
        <fullName evidence="3">PNPLA domain-containing protein</fullName>
    </recommendedName>
</protein>
<dbReference type="HOGENOM" id="CLU_1846401_0_0_1"/>